<dbReference type="InterPro" id="IPR036388">
    <property type="entry name" value="WH-like_DNA-bd_sf"/>
</dbReference>
<reference evidence="2" key="2">
    <citation type="submission" date="2016-02" db="EMBL/GenBank/DDBJ databases">
        <title>Draft genome sequence of five rapidly growing Mycobacterium species.</title>
        <authorList>
            <person name="Katahira K."/>
            <person name="Gotou Y."/>
            <person name="Iida K."/>
            <person name="Ogura Y."/>
            <person name="Hayashi T."/>
        </authorList>
    </citation>
    <scope>NUCLEOTIDE SEQUENCE [LARGE SCALE GENOMIC DNA]</scope>
    <source>
        <strain evidence="2">JCM6368</strain>
    </source>
</reference>
<reference evidence="1 2" key="1">
    <citation type="journal article" date="2016" name="Genome Announc.">
        <title>Draft Genome Sequences of Five Rapidly Growing Mycobacterium Species, M. thermoresistibile, M. fortuitum subsp. acetamidolyticum, M. canariasense, M. brisbanense, and M. novocastrense.</title>
        <authorList>
            <person name="Katahira K."/>
            <person name="Ogura Y."/>
            <person name="Gotoh Y."/>
            <person name="Hayashi T."/>
        </authorList>
    </citation>
    <scope>NUCLEOTIDE SEQUENCE [LARGE SCALE GENOMIC DNA]</scope>
    <source>
        <strain evidence="1 2">JCM6368</strain>
    </source>
</reference>
<organism evidence="1 2">
    <name type="scientific">Mycolicibacterium fortuitum subsp. acetamidolyticum</name>
    <dbReference type="NCBI Taxonomy" id="144550"/>
    <lineage>
        <taxon>Bacteria</taxon>
        <taxon>Bacillati</taxon>
        <taxon>Actinomycetota</taxon>
        <taxon>Actinomycetes</taxon>
        <taxon>Mycobacteriales</taxon>
        <taxon>Mycobacteriaceae</taxon>
        <taxon>Mycolicibacterium</taxon>
    </lineage>
</organism>
<protein>
    <submittedName>
        <fullName evidence="1">Uncharacterized protein</fullName>
    </submittedName>
</protein>
<dbReference type="SUPFAM" id="SSF46785">
    <property type="entry name" value="Winged helix' DNA-binding domain"/>
    <property type="match status" value="1"/>
</dbReference>
<evidence type="ECO:0000313" key="2">
    <source>
        <dbReference type="Proteomes" id="UP000069705"/>
    </source>
</evidence>
<name>A0A100WLX6_MYCFO</name>
<dbReference type="Proteomes" id="UP000069705">
    <property type="component" value="Unassembled WGS sequence"/>
</dbReference>
<comment type="caution">
    <text evidence="1">The sequence shown here is derived from an EMBL/GenBank/DDBJ whole genome shotgun (WGS) entry which is preliminary data.</text>
</comment>
<dbReference type="RefSeq" id="WP_061262659.1">
    <property type="nucleotide sequence ID" value="NZ_BCSZ01000010.1"/>
</dbReference>
<accession>A0A100WLX6</accession>
<dbReference type="InterPro" id="IPR036390">
    <property type="entry name" value="WH_DNA-bd_sf"/>
</dbReference>
<sequence length="87" mass="9768">MGAPQPKLTTRQSAVLAVMQNRAVVLSTPSVLRCVNEGAPRPLVLEQVYRALLTLQHRGLVRRVDVGDSTKAYWQNVIDENEVRNSW</sequence>
<dbReference type="EMBL" id="BCSZ01000010">
    <property type="protein sequence ID" value="GAT00935.1"/>
    <property type="molecule type" value="Genomic_DNA"/>
</dbReference>
<gene>
    <name evidence="1" type="ORF">RMCFA_1049</name>
</gene>
<dbReference type="Gene3D" id="1.10.10.10">
    <property type="entry name" value="Winged helix-like DNA-binding domain superfamily/Winged helix DNA-binding domain"/>
    <property type="match status" value="1"/>
</dbReference>
<proteinExistence type="predicted"/>
<evidence type="ECO:0000313" key="1">
    <source>
        <dbReference type="EMBL" id="GAT00935.1"/>
    </source>
</evidence>
<dbReference type="AlphaFoldDB" id="A0A100WLX6"/>